<dbReference type="GO" id="GO:0005634">
    <property type="term" value="C:nucleus"/>
    <property type="evidence" value="ECO:0007669"/>
    <property type="project" value="TreeGrafter"/>
</dbReference>
<dbReference type="OrthoDB" id="3498215at2759"/>
<dbReference type="SMART" id="SM00066">
    <property type="entry name" value="GAL4"/>
    <property type="match status" value="1"/>
</dbReference>
<evidence type="ECO:0000256" key="4">
    <source>
        <dbReference type="ARBA" id="ARBA00023242"/>
    </source>
</evidence>
<dbReference type="PANTHER" id="PTHR47424">
    <property type="entry name" value="REGULATORY PROTEIN GAL4"/>
    <property type="match status" value="1"/>
</dbReference>
<proteinExistence type="predicted"/>
<name>A0A8H4L314_9HYPO</name>
<keyword evidence="2" id="KW-0238">DNA-binding</keyword>
<dbReference type="AlphaFoldDB" id="A0A8H4L314"/>
<feature type="region of interest" description="Disordered" evidence="5">
    <location>
        <begin position="50"/>
        <end position="87"/>
    </location>
</feature>
<dbReference type="GO" id="GO:0000981">
    <property type="term" value="F:DNA-binding transcription factor activity, RNA polymerase II-specific"/>
    <property type="evidence" value="ECO:0007669"/>
    <property type="project" value="InterPro"/>
</dbReference>
<organism evidence="7 8">
    <name type="scientific">Fusarium albosuccineum</name>
    <dbReference type="NCBI Taxonomy" id="1237068"/>
    <lineage>
        <taxon>Eukaryota</taxon>
        <taxon>Fungi</taxon>
        <taxon>Dikarya</taxon>
        <taxon>Ascomycota</taxon>
        <taxon>Pezizomycotina</taxon>
        <taxon>Sordariomycetes</taxon>
        <taxon>Hypocreomycetidae</taxon>
        <taxon>Hypocreales</taxon>
        <taxon>Nectriaceae</taxon>
        <taxon>Fusarium</taxon>
        <taxon>Fusarium decemcellulare species complex</taxon>
    </lineage>
</organism>
<feature type="compositionally biased region" description="Low complexity" evidence="5">
    <location>
        <begin position="71"/>
        <end position="87"/>
    </location>
</feature>
<feature type="compositionally biased region" description="Polar residues" evidence="5">
    <location>
        <begin position="214"/>
        <end position="244"/>
    </location>
</feature>
<evidence type="ECO:0000313" key="8">
    <source>
        <dbReference type="Proteomes" id="UP000554235"/>
    </source>
</evidence>
<feature type="region of interest" description="Disordered" evidence="5">
    <location>
        <begin position="205"/>
        <end position="252"/>
    </location>
</feature>
<evidence type="ECO:0000256" key="5">
    <source>
        <dbReference type="SAM" id="MobiDB-lite"/>
    </source>
</evidence>
<evidence type="ECO:0000313" key="7">
    <source>
        <dbReference type="EMBL" id="KAF4460775.1"/>
    </source>
</evidence>
<reference evidence="7 8" key="1">
    <citation type="submission" date="2020-01" db="EMBL/GenBank/DDBJ databases">
        <title>Identification and distribution of gene clusters putatively required for synthesis of sphingolipid metabolism inhibitors in phylogenetically diverse species of the filamentous fungus Fusarium.</title>
        <authorList>
            <person name="Kim H.-S."/>
            <person name="Busman M."/>
            <person name="Brown D.W."/>
            <person name="Divon H."/>
            <person name="Uhlig S."/>
            <person name="Proctor R.H."/>
        </authorList>
    </citation>
    <scope>NUCLEOTIDE SEQUENCE [LARGE SCALE GENOMIC DNA]</scope>
    <source>
        <strain evidence="7 8">NRRL 20459</strain>
    </source>
</reference>
<keyword evidence="1" id="KW-0805">Transcription regulation</keyword>
<dbReference type="EMBL" id="JAADYS010001862">
    <property type="protein sequence ID" value="KAF4460775.1"/>
    <property type="molecule type" value="Genomic_DNA"/>
</dbReference>
<protein>
    <recommendedName>
        <fullName evidence="6">Zn(2)-C6 fungal-type domain-containing protein</fullName>
    </recommendedName>
</protein>
<dbReference type="SUPFAM" id="SSF57701">
    <property type="entry name" value="Zn2/Cys6 DNA-binding domain"/>
    <property type="match status" value="1"/>
</dbReference>
<dbReference type="GO" id="GO:0000978">
    <property type="term" value="F:RNA polymerase II cis-regulatory region sequence-specific DNA binding"/>
    <property type="evidence" value="ECO:0007669"/>
    <property type="project" value="TreeGrafter"/>
</dbReference>
<dbReference type="CDD" id="cd00067">
    <property type="entry name" value="GAL4"/>
    <property type="match status" value="1"/>
</dbReference>
<evidence type="ECO:0000259" key="6">
    <source>
        <dbReference type="PROSITE" id="PS50048"/>
    </source>
</evidence>
<dbReference type="InterPro" id="IPR036864">
    <property type="entry name" value="Zn2-C6_fun-type_DNA-bd_sf"/>
</dbReference>
<accession>A0A8H4L314</accession>
<keyword evidence="4" id="KW-0539">Nucleus</keyword>
<evidence type="ECO:0000256" key="3">
    <source>
        <dbReference type="ARBA" id="ARBA00023163"/>
    </source>
</evidence>
<keyword evidence="8" id="KW-1185">Reference proteome</keyword>
<dbReference type="GO" id="GO:0008270">
    <property type="term" value="F:zinc ion binding"/>
    <property type="evidence" value="ECO:0007669"/>
    <property type="project" value="InterPro"/>
</dbReference>
<evidence type="ECO:0000256" key="2">
    <source>
        <dbReference type="ARBA" id="ARBA00023125"/>
    </source>
</evidence>
<dbReference type="PANTHER" id="PTHR47424:SF3">
    <property type="entry name" value="REGULATORY PROTEIN GAL4"/>
    <property type="match status" value="1"/>
</dbReference>
<comment type="caution">
    <text evidence="7">The sequence shown here is derived from an EMBL/GenBank/DDBJ whole genome shotgun (WGS) entry which is preliminary data.</text>
</comment>
<dbReference type="Proteomes" id="UP000554235">
    <property type="component" value="Unassembled WGS sequence"/>
</dbReference>
<dbReference type="Gene3D" id="4.10.240.10">
    <property type="entry name" value="Zn(2)-C6 fungal-type DNA-binding domain"/>
    <property type="match status" value="1"/>
</dbReference>
<dbReference type="InterPro" id="IPR001138">
    <property type="entry name" value="Zn2Cys6_DnaBD"/>
</dbReference>
<evidence type="ECO:0000256" key="1">
    <source>
        <dbReference type="ARBA" id="ARBA00023015"/>
    </source>
</evidence>
<gene>
    <name evidence="7" type="ORF">FALBO_12430</name>
</gene>
<keyword evidence="3" id="KW-0804">Transcription</keyword>
<dbReference type="PROSITE" id="PS00463">
    <property type="entry name" value="ZN2_CY6_FUNGAL_1"/>
    <property type="match status" value="1"/>
</dbReference>
<dbReference type="PROSITE" id="PS50048">
    <property type="entry name" value="ZN2_CY6_FUNGAL_2"/>
    <property type="match status" value="1"/>
</dbReference>
<dbReference type="Pfam" id="PF00172">
    <property type="entry name" value="Zn_clus"/>
    <property type="match status" value="1"/>
</dbReference>
<dbReference type="InterPro" id="IPR051127">
    <property type="entry name" value="Fungal_SecMet_Regulators"/>
</dbReference>
<feature type="domain" description="Zn(2)-C6 fungal-type" evidence="6">
    <location>
        <begin position="18"/>
        <end position="48"/>
    </location>
</feature>
<sequence length="492" mass="53095">MASRGASQSLNAAPKHRACDECRSRKLACSKEPDGCSRCKKEGILCHYSPQKPMGRPRKRRHVESDAPMPAAQEQQPGASAAAAGTTAGSAAGMTAVHGFQGQHHHYSSFPSHGYDQSLGFLDEPAPANLEFWDLLPNSYVDTLPTDPQLLGHHDPTADGAHGVPPYNLSGVDLLGNINFDDPDQSQAAVSRDLSESLQRYMSDQLHPPHVRSLNDSDASTPADSTLDSDNGTAMSSPNKSTSASPPPPSLRSVPTVSCGCLSSLYLALDSLTRLPSQVVPAMRVARNASKVAHDVINCPVCSVPLLEEPTKPPPIQCFQNLMLLGALVPSACNAYASILEMVDAETALAKQEGRTFWFSFKDIGGLWGGVGTNSDGCPIIENYNNKDMAPDMWRLTIRGILRLDVYGLDEKVDDLSKNDRYTQQGLKDVVDALEERSRKRHEILDALIAADEQHVAVSGVIYPAKPCTPEQRTCVKVLETARIALENLVIA</sequence>
<dbReference type="GO" id="GO:0000435">
    <property type="term" value="P:positive regulation of transcription from RNA polymerase II promoter by galactose"/>
    <property type="evidence" value="ECO:0007669"/>
    <property type="project" value="TreeGrafter"/>
</dbReference>